<dbReference type="PRINTS" id="PR00420">
    <property type="entry name" value="RNGMNOXGNASE"/>
</dbReference>
<evidence type="ECO:0000313" key="9">
    <source>
        <dbReference type="EMBL" id="MDP5137558.1"/>
    </source>
</evidence>
<protein>
    <submittedName>
        <fullName evidence="9">2-octaprenyl-6-methoxyphenyl hydroxylase</fullName>
        <ecNumber evidence="9">1.14.13.-</ecNumber>
    </submittedName>
</protein>
<comment type="caution">
    <text evidence="9">The sequence shown here is derived from an EMBL/GenBank/DDBJ whole genome shotgun (WGS) entry which is preliminary data.</text>
</comment>
<dbReference type="GO" id="GO:0016491">
    <property type="term" value="F:oxidoreductase activity"/>
    <property type="evidence" value="ECO:0007669"/>
    <property type="project" value="UniProtKB-KW"/>
</dbReference>
<comment type="pathway">
    <text evidence="2">Cofactor biosynthesis; ubiquinone biosynthesis.</text>
</comment>
<evidence type="ECO:0000256" key="4">
    <source>
        <dbReference type="ARBA" id="ARBA00022630"/>
    </source>
</evidence>
<dbReference type="InterPro" id="IPR002938">
    <property type="entry name" value="FAD-bd"/>
</dbReference>
<dbReference type="InterPro" id="IPR011295">
    <property type="entry name" value="UbiH"/>
</dbReference>
<dbReference type="InterPro" id="IPR051205">
    <property type="entry name" value="UbiH/COQ6_monooxygenase"/>
</dbReference>
<gene>
    <name evidence="9" type="primary">ubiH</name>
    <name evidence="9" type="synonym">visB</name>
    <name evidence="9" type="ORF">ORJ04_16500</name>
</gene>
<dbReference type="NCBIfam" id="TIGR01984">
    <property type="entry name" value="UbiH"/>
    <property type="match status" value="1"/>
</dbReference>
<evidence type="ECO:0000256" key="1">
    <source>
        <dbReference type="ARBA" id="ARBA00001974"/>
    </source>
</evidence>
<comment type="similarity">
    <text evidence="3">Belongs to the UbiH/COQ6 family.</text>
</comment>
<dbReference type="PANTHER" id="PTHR43876">
    <property type="entry name" value="UBIQUINONE BIOSYNTHESIS MONOOXYGENASE COQ6, MITOCHONDRIAL"/>
    <property type="match status" value="1"/>
</dbReference>
<dbReference type="Proteomes" id="UP001231109">
    <property type="component" value="Unassembled WGS sequence"/>
</dbReference>
<dbReference type="SUPFAM" id="SSF51905">
    <property type="entry name" value="FAD/NAD(P)-binding domain"/>
    <property type="match status" value="1"/>
</dbReference>
<feature type="domain" description="FAD-binding" evidence="8">
    <location>
        <begin position="8"/>
        <end position="342"/>
    </location>
</feature>
<evidence type="ECO:0000313" key="10">
    <source>
        <dbReference type="Proteomes" id="UP001231109"/>
    </source>
</evidence>
<keyword evidence="10" id="KW-1185">Reference proteome</keyword>
<evidence type="ECO:0000256" key="6">
    <source>
        <dbReference type="ARBA" id="ARBA00023002"/>
    </source>
</evidence>
<reference evidence="9 10" key="1">
    <citation type="submission" date="2022-11" db="EMBL/GenBank/DDBJ databases">
        <title>Viruses from the air-sea interface of a natural surface slick.</title>
        <authorList>
            <person name="Rahlff J."/>
            <person name="Holmfeldt K."/>
        </authorList>
    </citation>
    <scope>NUCLEOTIDE SEQUENCE [LARGE SCALE GENOMIC DNA]</scope>
    <source>
        <strain evidence="9 10">SMS4</strain>
    </source>
</reference>
<evidence type="ECO:0000256" key="2">
    <source>
        <dbReference type="ARBA" id="ARBA00004749"/>
    </source>
</evidence>
<proteinExistence type="inferred from homology"/>
<dbReference type="InterPro" id="IPR036188">
    <property type="entry name" value="FAD/NAD-bd_sf"/>
</dbReference>
<dbReference type="RefSeq" id="WP_305976866.1">
    <property type="nucleotide sequence ID" value="NZ_JAPJDZ010000054.1"/>
</dbReference>
<keyword evidence="6 9" id="KW-0560">Oxidoreductase</keyword>
<dbReference type="PANTHER" id="PTHR43876:SF8">
    <property type="entry name" value="2-OCTAPRENYL-6-METHOXYPHENOL HYDROXYLASE"/>
    <property type="match status" value="1"/>
</dbReference>
<dbReference type="EC" id="1.14.13.-" evidence="9"/>
<dbReference type="InterPro" id="IPR010971">
    <property type="entry name" value="UbiH/COQ6"/>
</dbReference>
<keyword evidence="7" id="KW-0503">Monooxygenase</keyword>
<evidence type="ECO:0000259" key="8">
    <source>
        <dbReference type="Pfam" id="PF01494"/>
    </source>
</evidence>
<keyword evidence="4" id="KW-0285">Flavoprotein</keyword>
<sequence length="392" mass="42506">MAKTIKQYDVVISGGGMAGTTLAWALLQAIPSLNIAIIEQQSGTVSSASFDSRSVALAAASAGLLQQWGLWSALEQHACAIKHIAVSDRGHFGKTHLSANEYQQMALGYVLEVDYLGAVLADKLAGCAAITRIAPNHIKQIIPQQQQQHLILHDDTELQAKLLVIAEGGAAPSRALAGFTLQEQPYGQHAIIANLALAQPHRHTAFERFTEHGPIALLPLNQQRYSLVYTTAADNVNALMQLSDTDFLNHIQQAFGYRAGVFSSVGRRVSYPLSLKRSGEIVRHRVALLGNSLHNVHPIAGQGFNLALRDIAQMVQQVLTAQQIGDYAMLRAYQAARQQDINVVTTATDALVRLFSNRSRTVALARNSGLLAMTLCDELKRPLAEQAMGLRS</sequence>
<organism evidence="9 10">
    <name type="scientific">Rheinheimera baltica</name>
    <dbReference type="NCBI Taxonomy" id="67576"/>
    <lineage>
        <taxon>Bacteria</taxon>
        <taxon>Pseudomonadati</taxon>
        <taxon>Pseudomonadota</taxon>
        <taxon>Gammaproteobacteria</taxon>
        <taxon>Chromatiales</taxon>
        <taxon>Chromatiaceae</taxon>
        <taxon>Rheinheimera</taxon>
    </lineage>
</organism>
<name>A0ABT9I2D9_9GAMM</name>
<dbReference type="NCBIfam" id="NF004356">
    <property type="entry name" value="PRK05732.1"/>
    <property type="match status" value="1"/>
</dbReference>
<comment type="cofactor">
    <cofactor evidence="1">
        <name>FAD</name>
        <dbReference type="ChEBI" id="CHEBI:57692"/>
    </cofactor>
</comment>
<evidence type="ECO:0000256" key="5">
    <source>
        <dbReference type="ARBA" id="ARBA00022827"/>
    </source>
</evidence>
<dbReference type="EMBL" id="JAPJDZ010000054">
    <property type="protein sequence ID" value="MDP5137558.1"/>
    <property type="molecule type" value="Genomic_DNA"/>
</dbReference>
<dbReference type="NCBIfam" id="TIGR01988">
    <property type="entry name" value="Ubi-OHases"/>
    <property type="match status" value="1"/>
</dbReference>
<evidence type="ECO:0000256" key="3">
    <source>
        <dbReference type="ARBA" id="ARBA00005349"/>
    </source>
</evidence>
<keyword evidence="5" id="KW-0274">FAD</keyword>
<dbReference type="Pfam" id="PF01494">
    <property type="entry name" value="FAD_binding_3"/>
    <property type="match status" value="1"/>
</dbReference>
<evidence type="ECO:0000256" key="7">
    <source>
        <dbReference type="ARBA" id="ARBA00023033"/>
    </source>
</evidence>
<dbReference type="Gene3D" id="3.50.50.60">
    <property type="entry name" value="FAD/NAD(P)-binding domain"/>
    <property type="match status" value="2"/>
</dbReference>
<accession>A0ABT9I2D9</accession>